<dbReference type="Gene3D" id="3.40.50.300">
    <property type="entry name" value="P-loop containing nucleotide triphosphate hydrolases"/>
    <property type="match status" value="1"/>
</dbReference>
<dbReference type="RefSeq" id="WP_091146144.1">
    <property type="nucleotide sequence ID" value="NZ_FMVF01000019.1"/>
</dbReference>
<reference evidence="2 3" key="1">
    <citation type="submission" date="2016-10" db="EMBL/GenBank/DDBJ databases">
        <authorList>
            <person name="de Groot N.N."/>
        </authorList>
    </citation>
    <scope>NUCLEOTIDE SEQUENCE [LARGE SCALE GENOMIC DNA]</scope>
    <source>
        <strain evidence="2 3">CGMCC 1.7031</strain>
    </source>
</reference>
<evidence type="ECO:0000313" key="2">
    <source>
        <dbReference type="EMBL" id="SCY94267.1"/>
    </source>
</evidence>
<dbReference type="InterPro" id="IPR049945">
    <property type="entry name" value="AAA_22"/>
</dbReference>
<dbReference type="EMBL" id="FMVF01000019">
    <property type="protein sequence ID" value="SCY94267.1"/>
    <property type="molecule type" value="Genomic_DNA"/>
</dbReference>
<dbReference type="STRING" id="490189.SAMN02927903_03017"/>
<dbReference type="Proteomes" id="UP000199354">
    <property type="component" value="Unassembled WGS sequence"/>
</dbReference>
<dbReference type="OrthoDB" id="799824at2"/>
<feature type="domain" description="ORC1/DEAH AAA+ ATPase" evidence="1">
    <location>
        <begin position="106"/>
        <end position="212"/>
    </location>
</feature>
<gene>
    <name evidence="2" type="ORF">SAMN02927903_03017</name>
</gene>
<evidence type="ECO:0000313" key="3">
    <source>
        <dbReference type="Proteomes" id="UP000199354"/>
    </source>
</evidence>
<organism evidence="2 3">
    <name type="scientific">Flavobacterium caeni</name>
    <dbReference type="NCBI Taxonomy" id="490189"/>
    <lineage>
        <taxon>Bacteria</taxon>
        <taxon>Pseudomonadati</taxon>
        <taxon>Bacteroidota</taxon>
        <taxon>Flavobacteriia</taxon>
        <taxon>Flavobacteriales</taxon>
        <taxon>Flavobacteriaceae</taxon>
        <taxon>Flavobacterium</taxon>
    </lineage>
</organism>
<dbReference type="GO" id="GO:0016887">
    <property type="term" value="F:ATP hydrolysis activity"/>
    <property type="evidence" value="ECO:0007669"/>
    <property type="project" value="InterPro"/>
</dbReference>
<protein>
    <recommendedName>
        <fullName evidence="1">ORC1/DEAH AAA+ ATPase domain-containing protein</fullName>
    </recommendedName>
</protein>
<dbReference type="Pfam" id="PF13401">
    <property type="entry name" value="AAA_22"/>
    <property type="match status" value="1"/>
</dbReference>
<dbReference type="AlphaFoldDB" id="A0A1G5K0Z2"/>
<dbReference type="SUPFAM" id="SSF52540">
    <property type="entry name" value="P-loop containing nucleoside triphosphate hydrolases"/>
    <property type="match status" value="1"/>
</dbReference>
<name>A0A1G5K0Z2_9FLAO</name>
<keyword evidence="3" id="KW-1185">Reference proteome</keyword>
<proteinExistence type="predicted"/>
<evidence type="ECO:0000259" key="1">
    <source>
        <dbReference type="Pfam" id="PF13401"/>
    </source>
</evidence>
<dbReference type="InterPro" id="IPR027417">
    <property type="entry name" value="P-loop_NTPase"/>
</dbReference>
<accession>A0A1G5K0Z2</accession>
<sequence length="292" mass="33337">MELTTEFKQKVRTAVLAARANYEGADDAFAKTIGLNASVFSRFKSGELDRIISDSKYMEIARKYQVTLKDDNWRVVRTHVYEQLEDSLTFCKQFSKSMIFVDECDIGKTFCTKHILKSMKNAFYIDCSQFKTRQKFIRGLAKVVGVDNNGKFVDVKDNLKWALNNIVEPLVVLDEAGDLDYTAFLDIKELWNATENGCAWYMIGADGLQTKLDNGFKNKKVGFAEIISRFSDKIIKIVPTGKDDRTAFFSELIRNVADANTPHKEKVPQLVRQCVNNGRKLRHLNTLIKMAE</sequence>